<reference evidence="1 2" key="1">
    <citation type="submission" date="2016-03" db="EMBL/GenBank/DDBJ databases">
        <title>Pediococcus and Lactobacillus from brewery environment - whole genome sequencing and assembly.</title>
        <authorList>
            <person name="Behr J."/>
            <person name="Geissler A.J."/>
            <person name="Vogel R.F."/>
        </authorList>
    </citation>
    <scope>NUCLEOTIDE SEQUENCE [LARGE SCALE GENOMIC DNA]</scope>
    <source>
        <strain evidence="1 2">TMW 1.1995</strain>
    </source>
</reference>
<sequence length="100" mass="11691">MLKNEIIPYDYDYHNSDYVDEVGEVQAEHDDSMALMKGRTATLTKINFISDIPDGPYEDDNEKLIIARNLISAHEEKILKEWYMGTKKVEILYYLFIGKI</sequence>
<keyword evidence="2" id="KW-1185">Reference proteome</keyword>
<name>A0A1B2IYA4_9LACO</name>
<gene>
    <name evidence="1" type="ORF">AYR63_07625</name>
</gene>
<evidence type="ECO:0000313" key="1">
    <source>
        <dbReference type="EMBL" id="ANZ67013.1"/>
    </source>
</evidence>
<accession>A0A1B2IYA4</accession>
<evidence type="ECO:0000313" key="2">
    <source>
        <dbReference type="Proteomes" id="UP000093267"/>
    </source>
</evidence>
<dbReference type="AlphaFoldDB" id="A0A1B2IYA4"/>
<organism evidence="1 2">
    <name type="scientific">Secundilactobacillus paracollinoides</name>
    <dbReference type="NCBI Taxonomy" id="240427"/>
    <lineage>
        <taxon>Bacteria</taxon>
        <taxon>Bacillati</taxon>
        <taxon>Bacillota</taxon>
        <taxon>Bacilli</taxon>
        <taxon>Lactobacillales</taxon>
        <taxon>Lactobacillaceae</taxon>
        <taxon>Secundilactobacillus</taxon>
    </lineage>
</organism>
<dbReference type="RefSeq" id="WP_065902273.1">
    <property type="nucleotide sequence ID" value="NZ_CP014912.1"/>
</dbReference>
<dbReference type="Proteomes" id="UP000093267">
    <property type="component" value="Chromosome"/>
</dbReference>
<protein>
    <submittedName>
        <fullName evidence="1">Uncharacterized protein</fullName>
    </submittedName>
</protein>
<proteinExistence type="predicted"/>
<dbReference type="EMBL" id="CP014924">
    <property type="protein sequence ID" value="ANZ67013.1"/>
    <property type="molecule type" value="Genomic_DNA"/>
</dbReference>